<proteinExistence type="inferred from homology"/>
<feature type="transmembrane region" description="Helical" evidence="7">
    <location>
        <begin position="52"/>
        <end position="73"/>
    </location>
</feature>
<evidence type="ECO:0000256" key="2">
    <source>
        <dbReference type="ARBA" id="ARBA00010792"/>
    </source>
</evidence>
<keyword evidence="5 7" id="KW-1133">Transmembrane helix</keyword>
<dbReference type="Proteomes" id="UP000033651">
    <property type="component" value="Unassembled WGS sequence"/>
</dbReference>
<evidence type="ECO:0000256" key="3">
    <source>
        <dbReference type="ARBA" id="ARBA00022475"/>
    </source>
</evidence>
<dbReference type="PANTHER" id="PTHR30353:SF15">
    <property type="entry name" value="INNER MEMBRANE PROTEIN YABI"/>
    <property type="match status" value="1"/>
</dbReference>
<evidence type="ECO:0000256" key="5">
    <source>
        <dbReference type="ARBA" id="ARBA00022989"/>
    </source>
</evidence>
<keyword evidence="4 7" id="KW-0812">Transmembrane</keyword>
<evidence type="ECO:0000256" key="1">
    <source>
        <dbReference type="ARBA" id="ARBA00004651"/>
    </source>
</evidence>
<feature type="domain" description="VTT" evidence="9">
    <location>
        <begin position="32"/>
        <end position="160"/>
    </location>
</feature>
<evidence type="ECO:0000313" key="11">
    <source>
        <dbReference type="Proteomes" id="UP000033651"/>
    </source>
</evidence>
<dbReference type="InterPro" id="IPR032816">
    <property type="entry name" value="VTT_dom"/>
</dbReference>
<dbReference type="Pfam" id="PF09335">
    <property type="entry name" value="VTT_dom"/>
    <property type="match status" value="1"/>
</dbReference>
<sequence>MELLNSLVDVFGRNGYIAVFFALMLCGAGIPLPEDITLVAGGIITGLGYGDVHTMVGVGMAGVLVGDSTMFLLGRHFGGRIMRWRFVARLLTPERYAKVQEKFERYGNRLMFVARFLPGMRTAVFITAGATHRVGFLRFLLLDGMAAAISVPIWVYLGYLGAHNHEWLAMWIRRGQAGIWFAVAAAVLVVGVIWWRRKKAESRCGQSTPPKNLGSRLHGNDERG</sequence>
<feature type="region of interest" description="Disordered" evidence="8">
    <location>
        <begin position="203"/>
        <end position="224"/>
    </location>
</feature>
<keyword evidence="3 7" id="KW-1003">Cell membrane</keyword>
<name>A0A0F3KPV0_9GAMM</name>
<evidence type="ECO:0000256" key="7">
    <source>
        <dbReference type="RuleBase" id="RU367016"/>
    </source>
</evidence>
<reference evidence="10 11" key="1">
    <citation type="submission" date="2015-03" db="EMBL/GenBank/DDBJ databases">
        <title>Draft genome sequence of Luteibacter yeojuensis strain SU11.</title>
        <authorList>
            <person name="Sulaiman J."/>
            <person name="Priya K."/>
            <person name="Chan K.-G."/>
        </authorList>
    </citation>
    <scope>NUCLEOTIDE SEQUENCE [LARGE SCALE GENOMIC DNA]</scope>
    <source>
        <strain evidence="10 11">SU11</strain>
    </source>
</reference>
<dbReference type="InterPro" id="IPR032818">
    <property type="entry name" value="DedA-like"/>
</dbReference>
<dbReference type="PATRIC" id="fig|345309.4.peg.1529"/>
<evidence type="ECO:0000256" key="8">
    <source>
        <dbReference type="SAM" id="MobiDB-lite"/>
    </source>
</evidence>
<dbReference type="GO" id="GO:0005886">
    <property type="term" value="C:plasma membrane"/>
    <property type="evidence" value="ECO:0007669"/>
    <property type="project" value="UniProtKB-SubCell"/>
</dbReference>
<dbReference type="AlphaFoldDB" id="A0A0F3KPV0"/>
<feature type="transmembrane region" description="Helical" evidence="7">
    <location>
        <begin position="136"/>
        <end position="157"/>
    </location>
</feature>
<organism evidence="10 11">
    <name type="scientific">Luteibacter yeojuensis</name>
    <dbReference type="NCBI Taxonomy" id="345309"/>
    <lineage>
        <taxon>Bacteria</taxon>
        <taxon>Pseudomonadati</taxon>
        <taxon>Pseudomonadota</taxon>
        <taxon>Gammaproteobacteria</taxon>
        <taxon>Lysobacterales</taxon>
        <taxon>Rhodanobacteraceae</taxon>
        <taxon>Luteibacter</taxon>
    </lineage>
</organism>
<feature type="transmembrane region" description="Helical" evidence="7">
    <location>
        <begin position="177"/>
        <end position="195"/>
    </location>
</feature>
<keyword evidence="11" id="KW-1185">Reference proteome</keyword>
<evidence type="ECO:0000256" key="6">
    <source>
        <dbReference type="ARBA" id="ARBA00023136"/>
    </source>
</evidence>
<accession>A0A0F3KPV0</accession>
<feature type="transmembrane region" description="Helical" evidence="7">
    <location>
        <begin position="15"/>
        <end position="32"/>
    </location>
</feature>
<comment type="caution">
    <text evidence="10">The sequence shown here is derived from an EMBL/GenBank/DDBJ whole genome shotgun (WGS) entry which is preliminary data.</text>
</comment>
<comment type="subcellular location">
    <subcellularLocation>
        <location evidence="1 7">Cell membrane</location>
        <topology evidence="1 7">Multi-pass membrane protein</topology>
    </subcellularLocation>
</comment>
<gene>
    <name evidence="10" type="ORF">VI08_10945</name>
</gene>
<protein>
    <submittedName>
        <fullName evidence="10">Alpha-amylase</fullName>
    </submittedName>
</protein>
<evidence type="ECO:0000256" key="4">
    <source>
        <dbReference type="ARBA" id="ARBA00022692"/>
    </source>
</evidence>
<comment type="similarity">
    <text evidence="2 7">Belongs to the DedA family.</text>
</comment>
<keyword evidence="6 7" id="KW-0472">Membrane</keyword>
<evidence type="ECO:0000259" key="9">
    <source>
        <dbReference type="Pfam" id="PF09335"/>
    </source>
</evidence>
<dbReference type="RefSeq" id="WP_045829631.1">
    <property type="nucleotide sequence ID" value="NZ_JZRB01000022.1"/>
</dbReference>
<dbReference type="PANTHER" id="PTHR30353">
    <property type="entry name" value="INNER MEMBRANE PROTEIN DEDA-RELATED"/>
    <property type="match status" value="1"/>
</dbReference>
<evidence type="ECO:0000313" key="10">
    <source>
        <dbReference type="EMBL" id="KJV33295.1"/>
    </source>
</evidence>
<dbReference type="OrthoDB" id="21108at2"/>
<dbReference type="EMBL" id="JZRB01000022">
    <property type="protein sequence ID" value="KJV33295.1"/>
    <property type="molecule type" value="Genomic_DNA"/>
</dbReference>